<name>A0A8C4TF49_ERPCA</name>
<reference evidence="1" key="2">
    <citation type="submission" date="2025-05" db="UniProtKB">
        <authorList>
            <consortium name="Ensembl"/>
        </authorList>
    </citation>
    <scope>IDENTIFICATION</scope>
</reference>
<sequence>MWNCLTSLQNVKANRISWGFMLHPMQEKMIRFVMDTKLSQAERLLEVGGVWLTRSDFKTIGPESWMESTIGNACLVQQISSLKGKDIYMGDLYVTATWGPPRNLDPLQSLPANSHMKDALVIPIWTPSRHYRLCGLQSQMNSNDCGTFMLMYLWRQDCIWLWVPVFETFYNLCWVLC</sequence>
<dbReference type="InterPro" id="IPR038765">
    <property type="entry name" value="Papain-like_cys_pep_sf"/>
</dbReference>
<dbReference type="Ensembl" id="ENSECRT00000030274.1">
    <property type="protein sequence ID" value="ENSECRP00000029645.1"/>
    <property type="gene ID" value="ENSECRG00000020112.1"/>
</dbReference>
<keyword evidence="2" id="KW-1185">Reference proteome</keyword>
<proteinExistence type="predicted"/>
<dbReference type="GeneTree" id="ENSGT01120000271959"/>
<evidence type="ECO:0000313" key="1">
    <source>
        <dbReference type="Ensembl" id="ENSECRP00000029650.1"/>
    </source>
</evidence>
<evidence type="ECO:0000313" key="2">
    <source>
        <dbReference type="Proteomes" id="UP000694620"/>
    </source>
</evidence>
<dbReference type="AlphaFoldDB" id="A0A8C4TF49"/>
<dbReference type="SUPFAM" id="SSF54001">
    <property type="entry name" value="Cysteine proteinases"/>
    <property type="match status" value="1"/>
</dbReference>
<organism evidence="1 2">
    <name type="scientific">Erpetoichthys calabaricus</name>
    <name type="common">Rope fish</name>
    <name type="synonym">Calamoichthys calabaricus</name>
    <dbReference type="NCBI Taxonomy" id="27687"/>
    <lineage>
        <taxon>Eukaryota</taxon>
        <taxon>Metazoa</taxon>
        <taxon>Chordata</taxon>
        <taxon>Craniata</taxon>
        <taxon>Vertebrata</taxon>
        <taxon>Euteleostomi</taxon>
        <taxon>Actinopterygii</taxon>
        <taxon>Polypteriformes</taxon>
        <taxon>Polypteridae</taxon>
        <taxon>Erpetoichthys</taxon>
    </lineage>
</organism>
<accession>A0A8C4TF49</accession>
<reference evidence="1" key="1">
    <citation type="submission" date="2021-06" db="EMBL/GenBank/DDBJ databases">
        <authorList>
            <consortium name="Wellcome Sanger Institute Data Sharing"/>
        </authorList>
    </citation>
    <scope>NUCLEOTIDE SEQUENCE [LARGE SCALE GENOMIC DNA]</scope>
</reference>
<dbReference type="Ensembl" id="ENSECRT00000030279.1">
    <property type="protein sequence ID" value="ENSECRP00000029650.1"/>
    <property type="gene ID" value="ENSECRG00000020112.1"/>
</dbReference>
<evidence type="ECO:0008006" key="3">
    <source>
        <dbReference type="Google" id="ProtNLM"/>
    </source>
</evidence>
<dbReference type="Proteomes" id="UP000694620">
    <property type="component" value="Chromosome 8"/>
</dbReference>
<protein>
    <recommendedName>
        <fullName evidence="3">Ubiquitin-like protease family profile domain-containing protein</fullName>
    </recommendedName>
</protein>